<name>A0A146EZS5_ASPKA</name>
<proteinExistence type="predicted"/>
<reference evidence="2" key="2">
    <citation type="submission" date="2016-02" db="EMBL/GenBank/DDBJ databases">
        <title>Genome sequencing of Aspergillus luchuensis NBRC 4314.</title>
        <authorList>
            <person name="Yamada O."/>
        </authorList>
    </citation>
    <scope>NUCLEOTIDE SEQUENCE [LARGE SCALE GENOMIC DNA]</scope>
    <source>
        <strain evidence="2">RIB 2604</strain>
    </source>
</reference>
<sequence length="46" mass="5396">MIDMPYQFKVEGMMATEKGVEETRRQYMSPGHLISLLYKQCFTHGL</sequence>
<dbReference type="EMBL" id="BCWF01000006">
    <property type="protein sequence ID" value="GAT19508.1"/>
    <property type="molecule type" value="Genomic_DNA"/>
</dbReference>
<comment type="caution">
    <text evidence="1">The sequence shown here is derived from an EMBL/GenBank/DDBJ whole genome shotgun (WGS) entry which is preliminary data.</text>
</comment>
<evidence type="ECO:0000313" key="2">
    <source>
        <dbReference type="Proteomes" id="UP000075230"/>
    </source>
</evidence>
<dbReference type="AlphaFoldDB" id="A0A146EZS5"/>
<dbReference type="Proteomes" id="UP000075230">
    <property type="component" value="Unassembled WGS sequence"/>
</dbReference>
<evidence type="ECO:0000313" key="1">
    <source>
        <dbReference type="EMBL" id="GAT19508.1"/>
    </source>
</evidence>
<organism evidence="1 2">
    <name type="scientific">Aspergillus kawachii</name>
    <name type="common">White koji mold</name>
    <name type="synonym">Aspergillus awamori var. kawachi</name>
    <dbReference type="NCBI Taxonomy" id="1069201"/>
    <lineage>
        <taxon>Eukaryota</taxon>
        <taxon>Fungi</taxon>
        <taxon>Dikarya</taxon>
        <taxon>Ascomycota</taxon>
        <taxon>Pezizomycotina</taxon>
        <taxon>Eurotiomycetes</taxon>
        <taxon>Eurotiomycetidae</taxon>
        <taxon>Eurotiales</taxon>
        <taxon>Aspergillaceae</taxon>
        <taxon>Aspergillus</taxon>
        <taxon>Aspergillus subgen. Circumdati</taxon>
    </lineage>
</organism>
<gene>
    <name evidence="1" type="ORF">RIB2604_00600860</name>
</gene>
<accession>A0A146EZS5</accession>
<protein>
    <submittedName>
        <fullName evidence="1">LysR family regulatory protein</fullName>
    </submittedName>
</protein>
<reference evidence="1 2" key="1">
    <citation type="journal article" date="2016" name="DNA Res.">
        <title>Genome sequence of Aspergillus luchuensis NBRC 4314.</title>
        <authorList>
            <person name="Yamada O."/>
            <person name="Machida M."/>
            <person name="Hosoyama A."/>
            <person name="Goto M."/>
            <person name="Takahashi T."/>
            <person name="Futagami T."/>
            <person name="Yamagata Y."/>
            <person name="Takeuchi M."/>
            <person name="Kobayashi T."/>
            <person name="Koike H."/>
            <person name="Abe K."/>
            <person name="Asai K."/>
            <person name="Arita M."/>
            <person name="Fujita N."/>
            <person name="Fukuda K."/>
            <person name="Higa K."/>
            <person name="Horikawa H."/>
            <person name="Ishikawa T."/>
            <person name="Jinno K."/>
            <person name="Kato Y."/>
            <person name="Kirimura K."/>
            <person name="Mizutani O."/>
            <person name="Nakasone K."/>
            <person name="Sano M."/>
            <person name="Shiraishi Y."/>
            <person name="Tsukahara M."/>
            <person name="Gomi K."/>
        </authorList>
    </citation>
    <scope>NUCLEOTIDE SEQUENCE [LARGE SCALE GENOMIC DNA]</scope>
    <source>
        <strain evidence="1 2">RIB 2604</strain>
    </source>
</reference>